<dbReference type="VEuPathDB" id="VectorBase:AMEC006682"/>
<organism evidence="2 3">
    <name type="scientific">Anopheles melas</name>
    <dbReference type="NCBI Taxonomy" id="34690"/>
    <lineage>
        <taxon>Eukaryota</taxon>
        <taxon>Metazoa</taxon>
        <taxon>Ecdysozoa</taxon>
        <taxon>Arthropoda</taxon>
        <taxon>Hexapoda</taxon>
        <taxon>Insecta</taxon>
        <taxon>Pterygota</taxon>
        <taxon>Neoptera</taxon>
        <taxon>Endopterygota</taxon>
        <taxon>Diptera</taxon>
        <taxon>Nematocera</taxon>
        <taxon>Culicoidea</taxon>
        <taxon>Culicidae</taxon>
        <taxon>Anophelinae</taxon>
        <taxon>Anopheles</taxon>
    </lineage>
</organism>
<accession>A0A182TQT9</accession>
<dbReference type="Proteomes" id="UP000075902">
    <property type="component" value="Unassembled WGS sequence"/>
</dbReference>
<evidence type="ECO:0000256" key="1">
    <source>
        <dbReference type="SAM" id="MobiDB-lite"/>
    </source>
</evidence>
<proteinExistence type="predicted"/>
<reference evidence="2" key="2">
    <citation type="submission" date="2020-05" db="UniProtKB">
        <authorList>
            <consortium name="EnsemblMetazoa"/>
        </authorList>
    </citation>
    <scope>IDENTIFICATION</scope>
    <source>
        <strain evidence="2">CM1001059</strain>
    </source>
</reference>
<sequence>TCVCGGTEAVPPPPPAGCSGLWRCFLRFFSFFRFLRSLSSSCLFCFLCFFSCVSSPAASSADCSGGATPSFFSTRMGSVEVLAWVQNQSQGRYGVGSSAGTGERVKINSWTGMMSESVKEPHTSATYEVSRSIDDASIEGFLPSWIVVLSVPEESWRATTGDRPPAPPARGDDLGEYCSTFRNGSEAIVLPRHSHGPPVGGPTQAARRHFPEGDWPHWSVGTGTGLEANLLLPVLSSSSSCSYVPRPSFSRSRQCGAALQPEAHAGEAWQIRAKTTDPRKHPSSVPATVGGERERGRNGSGDCFVNSLQISPIIGTKSYTDTNTTKAAGNYEIMQTV</sequence>
<reference evidence="3" key="1">
    <citation type="submission" date="2014-01" db="EMBL/GenBank/DDBJ databases">
        <title>The Genome Sequence of Anopheles melas CM1001059_A (V2).</title>
        <authorList>
            <consortium name="The Broad Institute Genomics Platform"/>
            <person name="Neafsey D.E."/>
            <person name="Besansky N."/>
            <person name="Howell P."/>
            <person name="Walton C."/>
            <person name="Young S.K."/>
            <person name="Zeng Q."/>
            <person name="Gargeya S."/>
            <person name="Fitzgerald M."/>
            <person name="Haas B."/>
            <person name="Abouelleil A."/>
            <person name="Allen A.W."/>
            <person name="Alvarado L."/>
            <person name="Arachchi H.M."/>
            <person name="Berlin A.M."/>
            <person name="Chapman S.B."/>
            <person name="Gainer-Dewar J."/>
            <person name="Goldberg J."/>
            <person name="Griggs A."/>
            <person name="Gujja S."/>
            <person name="Hansen M."/>
            <person name="Howarth C."/>
            <person name="Imamovic A."/>
            <person name="Ireland A."/>
            <person name="Larimer J."/>
            <person name="McCowan C."/>
            <person name="Murphy C."/>
            <person name="Pearson M."/>
            <person name="Poon T.W."/>
            <person name="Priest M."/>
            <person name="Roberts A."/>
            <person name="Saif S."/>
            <person name="Shea T."/>
            <person name="Sisk P."/>
            <person name="Sykes S."/>
            <person name="Wortman J."/>
            <person name="Nusbaum C."/>
            <person name="Birren B."/>
        </authorList>
    </citation>
    <scope>NUCLEOTIDE SEQUENCE [LARGE SCALE GENOMIC DNA]</scope>
    <source>
        <strain evidence="3">CM1001059</strain>
    </source>
</reference>
<evidence type="ECO:0000313" key="2">
    <source>
        <dbReference type="EnsemblMetazoa" id="AMEC006682-PA"/>
    </source>
</evidence>
<protein>
    <submittedName>
        <fullName evidence="2">Uncharacterized protein</fullName>
    </submittedName>
</protein>
<dbReference type="EnsemblMetazoa" id="AMEC006682-RA">
    <property type="protein sequence ID" value="AMEC006682-PA"/>
    <property type="gene ID" value="AMEC006682"/>
</dbReference>
<dbReference type="AlphaFoldDB" id="A0A182TQT9"/>
<name>A0A182TQT9_9DIPT</name>
<evidence type="ECO:0000313" key="3">
    <source>
        <dbReference type="Proteomes" id="UP000075902"/>
    </source>
</evidence>
<feature type="region of interest" description="Disordered" evidence="1">
    <location>
        <begin position="275"/>
        <end position="303"/>
    </location>
</feature>
<keyword evidence="3" id="KW-1185">Reference proteome</keyword>